<keyword evidence="2" id="KW-0472">Membrane</keyword>
<evidence type="ECO:0008006" key="5">
    <source>
        <dbReference type="Google" id="ProtNLM"/>
    </source>
</evidence>
<name>A0A9P5YF08_9AGAR</name>
<evidence type="ECO:0000313" key="4">
    <source>
        <dbReference type="Proteomes" id="UP000807353"/>
    </source>
</evidence>
<reference evidence="3" key="1">
    <citation type="submission" date="2020-11" db="EMBL/GenBank/DDBJ databases">
        <authorList>
            <consortium name="DOE Joint Genome Institute"/>
            <person name="Ahrendt S."/>
            <person name="Riley R."/>
            <person name="Andreopoulos W."/>
            <person name="Labutti K."/>
            <person name="Pangilinan J."/>
            <person name="Ruiz-Duenas F.J."/>
            <person name="Barrasa J.M."/>
            <person name="Sanchez-Garcia M."/>
            <person name="Camarero S."/>
            <person name="Miyauchi S."/>
            <person name="Serrano A."/>
            <person name="Linde D."/>
            <person name="Babiker R."/>
            <person name="Drula E."/>
            <person name="Ayuso-Fernandez I."/>
            <person name="Pacheco R."/>
            <person name="Padilla G."/>
            <person name="Ferreira P."/>
            <person name="Barriuso J."/>
            <person name="Kellner H."/>
            <person name="Castanera R."/>
            <person name="Alfaro M."/>
            <person name="Ramirez L."/>
            <person name="Pisabarro A.G."/>
            <person name="Kuo A."/>
            <person name="Tritt A."/>
            <person name="Lipzen A."/>
            <person name="He G."/>
            <person name="Yan M."/>
            <person name="Ng V."/>
            <person name="Cullen D."/>
            <person name="Martin F."/>
            <person name="Rosso M.-N."/>
            <person name="Henrissat B."/>
            <person name="Hibbett D."/>
            <person name="Martinez A.T."/>
            <person name="Grigoriev I.V."/>
        </authorList>
    </citation>
    <scope>NUCLEOTIDE SEQUENCE</scope>
    <source>
        <strain evidence="3">CBS 247.69</strain>
    </source>
</reference>
<keyword evidence="2" id="KW-1133">Transmembrane helix</keyword>
<keyword evidence="4" id="KW-1185">Reference proteome</keyword>
<feature type="transmembrane region" description="Helical" evidence="2">
    <location>
        <begin position="38"/>
        <end position="65"/>
    </location>
</feature>
<feature type="region of interest" description="Disordered" evidence="1">
    <location>
        <begin position="194"/>
        <end position="230"/>
    </location>
</feature>
<evidence type="ECO:0000256" key="1">
    <source>
        <dbReference type="SAM" id="MobiDB-lite"/>
    </source>
</evidence>
<dbReference type="Proteomes" id="UP000807353">
    <property type="component" value="Unassembled WGS sequence"/>
</dbReference>
<feature type="transmembrane region" description="Helical" evidence="2">
    <location>
        <begin position="132"/>
        <end position="153"/>
    </location>
</feature>
<sequence>MAHLLPTLRLAALGTVVVFSIIVLGLSSHVTALTTTYYGVYFTFAALSIATAVLSILSLPAMIIIDRLRKGAFTSMILVELAWLGFLWILWLASAGTATQATVLSFALGCNYRNSDLNTACREFSAIQAFSFLNWLILLGYTLTLFAFSLVAANRGNAVWTSAVNSADFNAPVTPQHNHGDKTIAPQFSGASQPVYPVQTQYPPQGPVAPGWTGQPQSVPTPTQSPYPQV</sequence>
<dbReference type="AlphaFoldDB" id="A0A9P5YF08"/>
<evidence type="ECO:0000313" key="3">
    <source>
        <dbReference type="EMBL" id="KAF9468767.1"/>
    </source>
</evidence>
<dbReference type="EMBL" id="MU150231">
    <property type="protein sequence ID" value="KAF9468767.1"/>
    <property type="molecule type" value="Genomic_DNA"/>
</dbReference>
<feature type="transmembrane region" description="Helical" evidence="2">
    <location>
        <begin position="72"/>
        <end position="93"/>
    </location>
</feature>
<feature type="transmembrane region" description="Helical" evidence="2">
    <location>
        <begin position="7"/>
        <end position="26"/>
    </location>
</feature>
<comment type="caution">
    <text evidence="3">The sequence shown here is derived from an EMBL/GenBank/DDBJ whole genome shotgun (WGS) entry which is preliminary data.</text>
</comment>
<keyword evidence="2" id="KW-0812">Transmembrane</keyword>
<gene>
    <name evidence="3" type="ORF">BDZ94DRAFT_1317362</name>
</gene>
<dbReference type="OrthoDB" id="3364107at2759"/>
<organism evidence="3 4">
    <name type="scientific">Collybia nuda</name>
    <dbReference type="NCBI Taxonomy" id="64659"/>
    <lineage>
        <taxon>Eukaryota</taxon>
        <taxon>Fungi</taxon>
        <taxon>Dikarya</taxon>
        <taxon>Basidiomycota</taxon>
        <taxon>Agaricomycotina</taxon>
        <taxon>Agaricomycetes</taxon>
        <taxon>Agaricomycetidae</taxon>
        <taxon>Agaricales</taxon>
        <taxon>Tricholomatineae</taxon>
        <taxon>Clitocybaceae</taxon>
        <taxon>Collybia</taxon>
    </lineage>
</organism>
<dbReference type="GO" id="GO:0016020">
    <property type="term" value="C:membrane"/>
    <property type="evidence" value="ECO:0007669"/>
    <property type="project" value="UniProtKB-SubCell"/>
</dbReference>
<accession>A0A9P5YF08</accession>
<protein>
    <recommendedName>
        <fullName evidence="5">MARVEL domain-containing protein</fullName>
    </recommendedName>
</protein>
<proteinExistence type="predicted"/>
<evidence type="ECO:0000256" key="2">
    <source>
        <dbReference type="SAM" id="Phobius"/>
    </source>
</evidence>
<feature type="compositionally biased region" description="Low complexity" evidence="1">
    <location>
        <begin position="194"/>
        <end position="203"/>
    </location>
</feature>